<dbReference type="SUPFAM" id="SSF55136">
    <property type="entry name" value="Probable bacterial effector-binding domain"/>
    <property type="match status" value="1"/>
</dbReference>
<organism evidence="3 4">
    <name type="scientific">Opitutus terrae (strain DSM 11246 / JCM 15787 / PB90-1)</name>
    <dbReference type="NCBI Taxonomy" id="452637"/>
    <lineage>
        <taxon>Bacteria</taxon>
        <taxon>Pseudomonadati</taxon>
        <taxon>Verrucomicrobiota</taxon>
        <taxon>Opitutia</taxon>
        <taxon>Opitutales</taxon>
        <taxon>Opitutaceae</taxon>
        <taxon>Opitutus</taxon>
    </lineage>
</organism>
<protein>
    <submittedName>
        <fullName evidence="3">Transcription activator effector binding</fullName>
    </submittedName>
</protein>
<evidence type="ECO:0000256" key="1">
    <source>
        <dbReference type="SAM" id="MobiDB-lite"/>
    </source>
</evidence>
<dbReference type="Proteomes" id="UP000007013">
    <property type="component" value="Chromosome"/>
</dbReference>
<evidence type="ECO:0000259" key="2">
    <source>
        <dbReference type="SMART" id="SM00871"/>
    </source>
</evidence>
<reference evidence="3 4" key="1">
    <citation type="journal article" date="2011" name="J. Bacteriol.">
        <title>Genome sequence of the verrucomicrobium Opitutus terrae PB90-1, an abundant inhabitant of rice paddy soil ecosystems.</title>
        <authorList>
            <person name="van Passel M.W."/>
            <person name="Kant R."/>
            <person name="Palva A."/>
            <person name="Copeland A."/>
            <person name="Lucas S."/>
            <person name="Lapidus A."/>
            <person name="Glavina del Rio T."/>
            <person name="Pitluck S."/>
            <person name="Goltsman E."/>
            <person name="Clum A."/>
            <person name="Sun H."/>
            <person name="Schmutz J."/>
            <person name="Larimer F.W."/>
            <person name="Land M.L."/>
            <person name="Hauser L."/>
            <person name="Kyrpides N."/>
            <person name="Mikhailova N."/>
            <person name="Richardson P.P."/>
            <person name="Janssen P.H."/>
            <person name="de Vos W.M."/>
            <person name="Smidt H."/>
        </authorList>
    </citation>
    <scope>NUCLEOTIDE SEQUENCE [LARGE SCALE GENOMIC DNA]</scope>
    <source>
        <strain evidence="4">DSM 11246 / JCM 15787 / PB90-1</strain>
    </source>
</reference>
<dbReference type="HOGENOM" id="CLU_1523668_0_0_0"/>
<dbReference type="AlphaFoldDB" id="B1ZWI7"/>
<dbReference type="KEGG" id="ote:Oter_0019"/>
<name>B1ZWI7_OPITP</name>
<dbReference type="eggNOG" id="COG3449">
    <property type="taxonomic scope" value="Bacteria"/>
</dbReference>
<dbReference type="EMBL" id="CP001032">
    <property type="protein sequence ID" value="ACB73311.1"/>
    <property type="molecule type" value="Genomic_DNA"/>
</dbReference>
<evidence type="ECO:0000313" key="4">
    <source>
        <dbReference type="Proteomes" id="UP000007013"/>
    </source>
</evidence>
<dbReference type="OrthoDB" id="92548at2"/>
<sequence length="176" mass="19734">MSELALHIERLPRMHVATVRAVSATPEKDAWQKLRAWAEPRGLLRQPKLHPVFGFNNPGPAPGHSAYGYEFWIRVDPHSHPAGDVELKEFPGGLYAVTTCRLVSDPAGPLGEVWRRLWDQVQAGPYRWRRTHELEHPHDPLATDAVMVLDLYLPIEPCETPPEPPPSDPQGDPDAA</sequence>
<keyword evidence="4" id="KW-1185">Reference proteome</keyword>
<evidence type="ECO:0000313" key="3">
    <source>
        <dbReference type="EMBL" id="ACB73311.1"/>
    </source>
</evidence>
<feature type="region of interest" description="Disordered" evidence="1">
    <location>
        <begin position="156"/>
        <end position="176"/>
    </location>
</feature>
<dbReference type="RefSeq" id="WP_012372849.1">
    <property type="nucleotide sequence ID" value="NC_010571.1"/>
</dbReference>
<accession>B1ZWI7</accession>
<dbReference type="InterPro" id="IPR010499">
    <property type="entry name" value="AraC_E-bd"/>
</dbReference>
<gene>
    <name evidence="3" type="ordered locus">Oter_0019</name>
</gene>
<proteinExistence type="predicted"/>
<dbReference type="Pfam" id="PF14526">
    <property type="entry name" value="Cass2"/>
    <property type="match status" value="1"/>
</dbReference>
<dbReference type="InterPro" id="IPR011256">
    <property type="entry name" value="Reg_factor_effector_dom_sf"/>
</dbReference>
<feature type="compositionally biased region" description="Pro residues" evidence="1">
    <location>
        <begin position="159"/>
        <end position="168"/>
    </location>
</feature>
<dbReference type="SMART" id="SM00871">
    <property type="entry name" value="AraC_E_bind"/>
    <property type="match status" value="1"/>
</dbReference>
<dbReference type="Gene3D" id="3.20.80.10">
    <property type="entry name" value="Regulatory factor, effector binding domain"/>
    <property type="match status" value="1"/>
</dbReference>
<dbReference type="InterPro" id="IPR029441">
    <property type="entry name" value="Cass2"/>
</dbReference>
<feature type="domain" description="AraC effector-binding" evidence="2">
    <location>
        <begin position="4"/>
        <end position="156"/>
    </location>
</feature>